<proteinExistence type="predicted"/>
<feature type="region of interest" description="Disordered" evidence="1">
    <location>
        <begin position="118"/>
        <end position="225"/>
    </location>
</feature>
<feature type="compositionally biased region" description="Polar residues" evidence="1">
    <location>
        <begin position="171"/>
        <end position="180"/>
    </location>
</feature>
<protein>
    <submittedName>
        <fullName evidence="2">Uncharacterized protein</fullName>
    </submittedName>
</protein>
<name>A0A8S1YDT7_PAROT</name>
<dbReference type="OMA" id="DDIYNKW"/>
<evidence type="ECO:0000313" key="2">
    <source>
        <dbReference type="EMBL" id="CAD8211348.1"/>
    </source>
</evidence>
<dbReference type="OrthoDB" id="309552at2759"/>
<feature type="compositionally biased region" description="Basic and acidic residues" evidence="1">
    <location>
        <begin position="200"/>
        <end position="210"/>
    </location>
</feature>
<organism evidence="2 3">
    <name type="scientific">Paramecium octaurelia</name>
    <dbReference type="NCBI Taxonomy" id="43137"/>
    <lineage>
        <taxon>Eukaryota</taxon>
        <taxon>Sar</taxon>
        <taxon>Alveolata</taxon>
        <taxon>Ciliophora</taxon>
        <taxon>Intramacronucleata</taxon>
        <taxon>Oligohymenophorea</taxon>
        <taxon>Peniculida</taxon>
        <taxon>Parameciidae</taxon>
        <taxon>Paramecium</taxon>
    </lineage>
</organism>
<sequence>MIKVKSSGNMEADTAKYFLEAMLLLRDRFNESKSISVEAQGQDICVATCVLELLKNQFPNNKNSINTSGSIKDVQDCEVSGLKIDFQVLDFGNDVYNPMNYVEKYLQQLIQYEKSQKPNNNEVTKPKQNQQQQQQQQQKKQQVQVEQGQQVDTNTQDDIYNKWSKPKNKNQQRIPKNYNGNDEDLETDGLHGFAQAFDQKQGRNKNERKNQNRRNQNMQEEVDFSEQNFIRGNIKFRGGLKN</sequence>
<evidence type="ECO:0000313" key="3">
    <source>
        <dbReference type="Proteomes" id="UP000683925"/>
    </source>
</evidence>
<dbReference type="Proteomes" id="UP000683925">
    <property type="component" value="Unassembled WGS sequence"/>
</dbReference>
<keyword evidence="3" id="KW-1185">Reference proteome</keyword>
<dbReference type="AlphaFoldDB" id="A0A8S1YDT7"/>
<accession>A0A8S1YDT7</accession>
<comment type="caution">
    <text evidence="2">The sequence shown here is derived from an EMBL/GenBank/DDBJ whole genome shotgun (WGS) entry which is preliminary data.</text>
</comment>
<dbReference type="EMBL" id="CAJJDP010000156">
    <property type="protein sequence ID" value="CAD8211348.1"/>
    <property type="molecule type" value="Genomic_DNA"/>
</dbReference>
<gene>
    <name evidence="2" type="ORF">POCTA_138.1.T1540023</name>
</gene>
<feature type="compositionally biased region" description="Low complexity" evidence="1">
    <location>
        <begin position="127"/>
        <end position="151"/>
    </location>
</feature>
<reference evidence="2" key="1">
    <citation type="submission" date="2021-01" db="EMBL/GenBank/DDBJ databases">
        <authorList>
            <consortium name="Genoscope - CEA"/>
            <person name="William W."/>
        </authorList>
    </citation>
    <scope>NUCLEOTIDE SEQUENCE</scope>
</reference>
<evidence type="ECO:0000256" key="1">
    <source>
        <dbReference type="SAM" id="MobiDB-lite"/>
    </source>
</evidence>